<evidence type="ECO:0000256" key="7">
    <source>
        <dbReference type="ARBA" id="ARBA00038093"/>
    </source>
</evidence>
<dbReference type="GO" id="GO:0090729">
    <property type="term" value="F:toxin activity"/>
    <property type="evidence" value="ECO:0007669"/>
    <property type="project" value="UniProtKB-KW"/>
</dbReference>
<gene>
    <name evidence="8" type="primary">vapC</name>
    <name evidence="10" type="ORF">AUP43_06405</name>
</gene>
<dbReference type="InterPro" id="IPR029060">
    <property type="entry name" value="PIN-like_dom_sf"/>
</dbReference>
<protein>
    <recommendedName>
        <fullName evidence="8">Ribonuclease VapC</fullName>
        <shortName evidence="8">RNase VapC</shortName>
        <ecNumber evidence="8">3.1.-.-</ecNumber>
    </recommendedName>
    <alternativeName>
        <fullName evidence="8">Toxin VapC</fullName>
    </alternativeName>
</protein>
<comment type="caution">
    <text evidence="10">The sequence shown here is derived from an EMBL/GenBank/DDBJ whole genome shotgun (WGS) entry which is preliminary data.</text>
</comment>
<evidence type="ECO:0000256" key="4">
    <source>
        <dbReference type="ARBA" id="ARBA00022723"/>
    </source>
</evidence>
<evidence type="ECO:0000256" key="5">
    <source>
        <dbReference type="ARBA" id="ARBA00022801"/>
    </source>
</evidence>
<dbReference type="AlphaFoldDB" id="A0A154W912"/>
<evidence type="ECO:0000259" key="9">
    <source>
        <dbReference type="Pfam" id="PF01850"/>
    </source>
</evidence>
<feature type="domain" description="PIN" evidence="9">
    <location>
        <begin position="1"/>
        <end position="124"/>
    </location>
</feature>
<dbReference type="InterPro" id="IPR050556">
    <property type="entry name" value="Type_II_TA_system_RNase"/>
</dbReference>
<evidence type="ECO:0000256" key="3">
    <source>
        <dbReference type="ARBA" id="ARBA00022722"/>
    </source>
</evidence>
<dbReference type="InterPro" id="IPR002716">
    <property type="entry name" value="PIN_dom"/>
</dbReference>
<feature type="binding site" evidence="8">
    <location>
        <position position="99"/>
    </location>
    <ligand>
        <name>Mg(2+)</name>
        <dbReference type="ChEBI" id="CHEBI:18420"/>
    </ligand>
</feature>
<keyword evidence="5 8" id="KW-0378">Hydrolase</keyword>
<proteinExistence type="inferred from homology"/>
<dbReference type="GO" id="GO:0000287">
    <property type="term" value="F:magnesium ion binding"/>
    <property type="evidence" value="ECO:0007669"/>
    <property type="project" value="UniProtKB-UniRule"/>
</dbReference>
<dbReference type="Proteomes" id="UP000076400">
    <property type="component" value="Unassembled WGS sequence"/>
</dbReference>
<feature type="binding site" evidence="8">
    <location>
        <position position="4"/>
    </location>
    <ligand>
        <name>Mg(2+)</name>
        <dbReference type="ChEBI" id="CHEBI:18420"/>
    </ligand>
</feature>
<evidence type="ECO:0000313" key="11">
    <source>
        <dbReference type="Proteomes" id="UP000076400"/>
    </source>
</evidence>
<accession>A0A154W912</accession>
<comment type="function">
    <text evidence="8">Toxic component of a toxin-antitoxin (TA) system. An RNase.</text>
</comment>
<dbReference type="PANTHER" id="PTHR33653:SF1">
    <property type="entry name" value="RIBONUCLEASE VAPC2"/>
    <property type="match status" value="1"/>
</dbReference>
<comment type="cofactor">
    <cofactor evidence="1 8">
        <name>Mg(2+)</name>
        <dbReference type="ChEBI" id="CHEBI:18420"/>
    </cofactor>
</comment>
<dbReference type="GO" id="GO:0004540">
    <property type="term" value="F:RNA nuclease activity"/>
    <property type="evidence" value="ECO:0007669"/>
    <property type="project" value="InterPro"/>
</dbReference>
<dbReference type="GO" id="GO:0016787">
    <property type="term" value="F:hydrolase activity"/>
    <property type="evidence" value="ECO:0007669"/>
    <property type="project" value="UniProtKB-KW"/>
</dbReference>
<name>A0A154W912_9PROT</name>
<dbReference type="STRING" id="580166.AUP43_06405"/>
<keyword evidence="2 8" id="KW-1277">Toxin-antitoxin system</keyword>
<dbReference type="InterPro" id="IPR022907">
    <property type="entry name" value="VapC_family"/>
</dbReference>
<sequence length="128" mass="13643">MVVDTSALLAILFDEPERRAFNERIAAADVRLLSAGTLIEAGLVVEARAGEAAGRELDLLIHRAGFEIVPVDAEQAEIARAAARRFGKGRHPAGLNFGDLFAYALARVTGEPLLFKGDDFAATDIPAL</sequence>
<dbReference type="PANTHER" id="PTHR33653">
    <property type="entry name" value="RIBONUCLEASE VAPC2"/>
    <property type="match status" value="1"/>
</dbReference>
<keyword evidence="6 8" id="KW-0460">Magnesium</keyword>
<dbReference type="HAMAP" id="MF_00265">
    <property type="entry name" value="VapC_Nob1"/>
    <property type="match status" value="1"/>
</dbReference>
<dbReference type="SUPFAM" id="SSF88723">
    <property type="entry name" value="PIN domain-like"/>
    <property type="match status" value="1"/>
</dbReference>
<keyword evidence="11" id="KW-1185">Reference proteome</keyword>
<evidence type="ECO:0000256" key="1">
    <source>
        <dbReference type="ARBA" id="ARBA00001946"/>
    </source>
</evidence>
<evidence type="ECO:0000256" key="6">
    <source>
        <dbReference type="ARBA" id="ARBA00022842"/>
    </source>
</evidence>
<evidence type="ECO:0000313" key="10">
    <source>
        <dbReference type="EMBL" id="KZD10002.1"/>
    </source>
</evidence>
<keyword evidence="8" id="KW-0800">Toxin</keyword>
<dbReference type="Pfam" id="PF01850">
    <property type="entry name" value="PIN"/>
    <property type="match status" value="1"/>
</dbReference>
<evidence type="ECO:0000256" key="2">
    <source>
        <dbReference type="ARBA" id="ARBA00022649"/>
    </source>
</evidence>
<evidence type="ECO:0000256" key="8">
    <source>
        <dbReference type="HAMAP-Rule" id="MF_00265"/>
    </source>
</evidence>
<reference evidence="10 11" key="1">
    <citation type="submission" date="2015-12" db="EMBL/GenBank/DDBJ databases">
        <title>Genome sequence of Oceanibaculum pacificum MCCC 1A02656.</title>
        <authorList>
            <person name="Lu L."/>
            <person name="Lai Q."/>
            <person name="Shao Z."/>
            <person name="Qian P."/>
        </authorList>
    </citation>
    <scope>NUCLEOTIDE SEQUENCE [LARGE SCALE GENOMIC DNA]</scope>
    <source>
        <strain evidence="10 11">MCCC 1A02656</strain>
    </source>
</reference>
<dbReference type="EMBL" id="LPXN01000093">
    <property type="protein sequence ID" value="KZD10002.1"/>
    <property type="molecule type" value="Genomic_DNA"/>
</dbReference>
<dbReference type="EC" id="3.1.-.-" evidence="8"/>
<dbReference type="RefSeq" id="WP_067554013.1">
    <property type="nucleotide sequence ID" value="NZ_LPXN01000093.1"/>
</dbReference>
<keyword evidence="3 8" id="KW-0540">Nuclease</keyword>
<keyword evidence="4 8" id="KW-0479">Metal-binding</keyword>
<dbReference type="CDD" id="cd09871">
    <property type="entry name" value="PIN_MtVapC28-VapC30-like"/>
    <property type="match status" value="1"/>
</dbReference>
<comment type="similarity">
    <text evidence="7 8">Belongs to the PINc/VapC protein family.</text>
</comment>
<dbReference type="OrthoDB" id="32625at2"/>
<dbReference type="Gene3D" id="3.40.50.1010">
    <property type="entry name" value="5'-nuclease"/>
    <property type="match status" value="1"/>
</dbReference>
<organism evidence="10 11">
    <name type="scientific">Oceanibaculum pacificum</name>
    <dbReference type="NCBI Taxonomy" id="580166"/>
    <lineage>
        <taxon>Bacteria</taxon>
        <taxon>Pseudomonadati</taxon>
        <taxon>Pseudomonadota</taxon>
        <taxon>Alphaproteobacteria</taxon>
        <taxon>Rhodospirillales</taxon>
        <taxon>Oceanibaculaceae</taxon>
        <taxon>Oceanibaculum</taxon>
    </lineage>
</organism>